<keyword evidence="8 11" id="KW-1133">Transmembrane helix</keyword>
<dbReference type="SMART" id="SM00388">
    <property type="entry name" value="HisKA"/>
    <property type="match status" value="1"/>
</dbReference>
<reference evidence="14" key="2">
    <citation type="submission" date="2023-01" db="EMBL/GenBank/DDBJ databases">
        <authorList>
            <person name="Sun Q."/>
            <person name="Evtushenko L."/>
        </authorList>
    </citation>
    <scope>NUCLEOTIDE SEQUENCE</scope>
    <source>
        <strain evidence="14">VKM Ac-1321</strain>
    </source>
</reference>
<dbReference type="Gene3D" id="3.30.565.10">
    <property type="entry name" value="Histidine kinase-like ATPase, C-terminal domain"/>
    <property type="match status" value="1"/>
</dbReference>
<evidence type="ECO:0000259" key="12">
    <source>
        <dbReference type="PROSITE" id="PS50109"/>
    </source>
</evidence>
<keyword evidence="5" id="KW-0808">Transferase</keyword>
<evidence type="ECO:0000313" key="15">
    <source>
        <dbReference type="Proteomes" id="UP001143480"/>
    </source>
</evidence>
<dbReference type="CDD" id="cd00075">
    <property type="entry name" value="HATPase"/>
    <property type="match status" value="1"/>
</dbReference>
<evidence type="ECO:0000256" key="3">
    <source>
        <dbReference type="ARBA" id="ARBA00012438"/>
    </source>
</evidence>
<evidence type="ECO:0000259" key="13">
    <source>
        <dbReference type="PROSITE" id="PS50885"/>
    </source>
</evidence>
<dbReference type="SMART" id="SM00304">
    <property type="entry name" value="HAMP"/>
    <property type="match status" value="1"/>
</dbReference>
<evidence type="ECO:0000256" key="2">
    <source>
        <dbReference type="ARBA" id="ARBA00004236"/>
    </source>
</evidence>
<dbReference type="EMBL" id="BSFP01000031">
    <property type="protein sequence ID" value="GLL03225.1"/>
    <property type="molecule type" value="Genomic_DNA"/>
</dbReference>
<dbReference type="Pfam" id="PF00512">
    <property type="entry name" value="HisKA"/>
    <property type="match status" value="1"/>
</dbReference>
<dbReference type="InterPro" id="IPR005467">
    <property type="entry name" value="His_kinase_dom"/>
</dbReference>
<dbReference type="InterPro" id="IPR003661">
    <property type="entry name" value="HisK_dim/P_dom"/>
</dbReference>
<dbReference type="Proteomes" id="UP001143480">
    <property type="component" value="Unassembled WGS sequence"/>
</dbReference>
<organism evidence="14 15">
    <name type="scientific">Dactylosporangium matsuzakiense</name>
    <dbReference type="NCBI Taxonomy" id="53360"/>
    <lineage>
        <taxon>Bacteria</taxon>
        <taxon>Bacillati</taxon>
        <taxon>Actinomycetota</taxon>
        <taxon>Actinomycetes</taxon>
        <taxon>Micromonosporales</taxon>
        <taxon>Micromonosporaceae</taxon>
        <taxon>Dactylosporangium</taxon>
    </lineage>
</organism>
<dbReference type="Gene3D" id="6.10.340.10">
    <property type="match status" value="1"/>
</dbReference>
<evidence type="ECO:0000256" key="11">
    <source>
        <dbReference type="SAM" id="Phobius"/>
    </source>
</evidence>
<evidence type="ECO:0000256" key="4">
    <source>
        <dbReference type="ARBA" id="ARBA00022553"/>
    </source>
</evidence>
<evidence type="ECO:0000256" key="7">
    <source>
        <dbReference type="ARBA" id="ARBA00022777"/>
    </source>
</evidence>
<keyword evidence="7" id="KW-0418">Kinase</keyword>
<feature type="transmembrane region" description="Helical" evidence="11">
    <location>
        <begin position="81"/>
        <end position="104"/>
    </location>
</feature>
<dbReference type="PROSITE" id="PS50109">
    <property type="entry name" value="HIS_KIN"/>
    <property type="match status" value="1"/>
</dbReference>
<protein>
    <recommendedName>
        <fullName evidence="3">histidine kinase</fullName>
        <ecNumber evidence="3">2.7.13.3</ecNumber>
    </recommendedName>
</protein>
<dbReference type="Pfam" id="PF02518">
    <property type="entry name" value="HATPase_c"/>
    <property type="match status" value="1"/>
</dbReference>
<keyword evidence="9" id="KW-0902">Two-component regulatory system</keyword>
<dbReference type="GO" id="GO:0005886">
    <property type="term" value="C:plasma membrane"/>
    <property type="evidence" value="ECO:0007669"/>
    <property type="project" value="UniProtKB-SubCell"/>
</dbReference>
<feature type="transmembrane region" description="Helical" evidence="11">
    <location>
        <begin position="12"/>
        <end position="33"/>
    </location>
</feature>
<dbReference type="SMART" id="SM00387">
    <property type="entry name" value="HATPase_c"/>
    <property type="match status" value="1"/>
</dbReference>
<dbReference type="InterPro" id="IPR003594">
    <property type="entry name" value="HATPase_dom"/>
</dbReference>
<dbReference type="PANTHER" id="PTHR45436">
    <property type="entry name" value="SENSOR HISTIDINE KINASE YKOH"/>
    <property type="match status" value="1"/>
</dbReference>
<dbReference type="InterPro" id="IPR036097">
    <property type="entry name" value="HisK_dim/P_sf"/>
</dbReference>
<dbReference type="SUPFAM" id="SSF158472">
    <property type="entry name" value="HAMP domain-like"/>
    <property type="match status" value="1"/>
</dbReference>
<dbReference type="InterPro" id="IPR004358">
    <property type="entry name" value="Sig_transdc_His_kin-like_C"/>
</dbReference>
<comment type="catalytic activity">
    <reaction evidence="1">
        <text>ATP + protein L-histidine = ADP + protein N-phospho-L-histidine.</text>
        <dbReference type="EC" id="2.7.13.3"/>
    </reaction>
</comment>
<dbReference type="CDD" id="cd00082">
    <property type="entry name" value="HisKA"/>
    <property type="match status" value="1"/>
</dbReference>
<dbReference type="InterPro" id="IPR036890">
    <property type="entry name" value="HATPase_C_sf"/>
</dbReference>
<dbReference type="GO" id="GO:0000155">
    <property type="term" value="F:phosphorelay sensor kinase activity"/>
    <property type="evidence" value="ECO:0007669"/>
    <property type="project" value="InterPro"/>
</dbReference>
<dbReference type="InterPro" id="IPR003660">
    <property type="entry name" value="HAMP_dom"/>
</dbReference>
<keyword evidence="6 11" id="KW-0812">Transmembrane</keyword>
<dbReference type="SUPFAM" id="SSF47384">
    <property type="entry name" value="Homodimeric domain of signal transducing histidine kinase"/>
    <property type="match status" value="1"/>
</dbReference>
<keyword evidence="10 11" id="KW-0472">Membrane</keyword>
<comment type="subcellular location">
    <subcellularLocation>
        <location evidence="2">Cell membrane</location>
    </subcellularLocation>
</comment>
<keyword evidence="4" id="KW-0597">Phosphoprotein</keyword>
<comment type="caution">
    <text evidence="14">The sequence shown here is derived from an EMBL/GenBank/DDBJ whole genome shotgun (WGS) entry which is preliminary data.</text>
</comment>
<dbReference type="SUPFAM" id="SSF55874">
    <property type="entry name" value="ATPase domain of HSP90 chaperone/DNA topoisomerase II/histidine kinase"/>
    <property type="match status" value="1"/>
</dbReference>
<dbReference type="PROSITE" id="PS50885">
    <property type="entry name" value="HAMP"/>
    <property type="match status" value="1"/>
</dbReference>
<evidence type="ECO:0000256" key="8">
    <source>
        <dbReference type="ARBA" id="ARBA00022989"/>
    </source>
</evidence>
<feature type="domain" description="Histidine kinase" evidence="12">
    <location>
        <begin position="169"/>
        <end position="395"/>
    </location>
</feature>
<dbReference type="Pfam" id="PF00672">
    <property type="entry name" value="HAMP"/>
    <property type="match status" value="1"/>
</dbReference>
<dbReference type="CDD" id="cd06225">
    <property type="entry name" value="HAMP"/>
    <property type="match status" value="1"/>
</dbReference>
<accession>A0A9W6KLS1</accession>
<proteinExistence type="predicted"/>
<sequence length="401" mass="42678">MKKMTIRARLTLVYGGLLLAGGLLLIGITYALVFQRLGDKVYLRSGSAPPPDLPGVAGEAPAGTTLSRISGEIRSDALNVLLTQGGIALALVVVLGLAFSWLIAGRLLQPLHQVTETARRIAGAPDRGLHERIALKGPYDEVKELADTFDQMIARLDKSFDVQRRFIANASHELRTPLTLNRTLLEVTTDHAEVSPEMRQLGRTLLAVNDRHERLIDGLLLLARSERAIGDASYVDLADIVAHVSAQLPAGDVKLTVVADEAPTMGNAVLLERLVHNLVENAVRYNRPDGGWVRAESGTRPDGVFVTVSNTGPVVPRYEIQGLFEPFRRLGPERATAAGADDQATHASSGRTQSAGAGLGLSIVRAVAAGHGGQVFADPRDGGGLTVTVILPTAASSEYPT</sequence>
<keyword evidence="15" id="KW-1185">Reference proteome</keyword>
<dbReference type="AlphaFoldDB" id="A0A9W6KLS1"/>
<evidence type="ECO:0000313" key="14">
    <source>
        <dbReference type="EMBL" id="GLL03225.1"/>
    </source>
</evidence>
<dbReference type="PANTHER" id="PTHR45436:SF5">
    <property type="entry name" value="SENSOR HISTIDINE KINASE TRCS"/>
    <property type="match status" value="1"/>
</dbReference>
<evidence type="ECO:0000256" key="10">
    <source>
        <dbReference type="ARBA" id="ARBA00023136"/>
    </source>
</evidence>
<evidence type="ECO:0000256" key="1">
    <source>
        <dbReference type="ARBA" id="ARBA00000085"/>
    </source>
</evidence>
<feature type="domain" description="HAMP" evidence="13">
    <location>
        <begin position="105"/>
        <end position="161"/>
    </location>
</feature>
<reference evidence="14" key="1">
    <citation type="journal article" date="2014" name="Int. J. Syst. Evol. Microbiol.">
        <title>Complete genome sequence of Corynebacterium casei LMG S-19264T (=DSM 44701T), isolated from a smear-ripened cheese.</title>
        <authorList>
            <consortium name="US DOE Joint Genome Institute (JGI-PGF)"/>
            <person name="Walter F."/>
            <person name="Albersmeier A."/>
            <person name="Kalinowski J."/>
            <person name="Ruckert C."/>
        </authorList>
    </citation>
    <scope>NUCLEOTIDE SEQUENCE</scope>
    <source>
        <strain evidence="14">VKM Ac-1321</strain>
    </source>
</reference>
<evidence type="ECO:0000256" key="5">
    <source>
        <dbReference type="ARBA" id="ARBA00022679"/>
    </source>
</evidence>
<dbReference type="PRINTS" id="PR00344">
    <property type="entry name" value="BCTRLSENSOR"/>
</dbReference>
<dbReference type="RefSeq" id="WP_261961266.1">
    <property type="nucleotide sequence ID" value="NZ_BAAAXA010000001.1"/>
</dbReference>
<evidence type="ECO:0000256" key="9">
    <source>
        <dbReference type="ARBA" id="ARBA00023012"/>
    </source>
</evidence>
<dbReference type="Gene3D" id="1.10.287.130">
    <property type="match status" value="1"/>
</dbReference>
<dbReference type="InterPro" id="IPR050428">
    <property type="entry name" value="TCS_sensor_his_kinase"/>
</dbReference>
<dbReference type="EC" id="2.7.13.3" evidence="3"/>
<gene>
    <name evidence="14" type="primary">cutS_2</name>
    <name evidence="14" type="ORF">GCM10017581_049690</name>
</gene>
<name>A0A9W6KLS1_9ACTN</name>
<evidence type="ECO:0000256" key="6">
    <source>
        <dbReference type="ARBA" id="ARBA00022692"/>
    </source>
</evidence>